<keyword evidence="3" id="KW-0414">Isoprene biosynthesis</keyword>
<dbReference type="EC" id="2.7.7.60" evidence="3"/>
<dbReference type="InterPro" id="IPR029044">
    <property type="entry name" value="Nucleotide-diphossugar_trans"/>
</dbReference>
<comment type="catalytic activity">
    <reaction evidence="3">
        <text>2-C-methyl-D-erythritol 4-phosphate + CTP + H(+) = 4-CDP-2-C-methyl-D-erythritol + diphosphate</text>
        <dbReference type="Rhea" id="RHEA:13429"/>
        <dbReference type="ChEBI" id="CHEBI:15378"/>
        <dbReference type="ChEBI" id="CHEBI:33019"/>
        <dbReference type="ChEBI" id="CHEBI:37563"/>
        <dbReference type="ChEBI" id="CHEBI:57823"/>
        <dbReference type="ChEBI" id="CHEBI:58262"/>
        <dbReference type="EC" id="2.7.7.60"/>
    </reaction>
</comment>
<dbReference type="AlphaFoldDB" id="A0A1H9ZDS2"/>
<dbReference type="InterPro" id="IPR050088">
    <property type="entry name" value="IspD/TarI_cytidylyltransf_bact"/>
</dbReference>
<dbReference type="EMBL" id="FOHK01000002">
    <property type="protein sequence ID" value="SES79730.1"/>
    <property type="molecule type" value="Genomic_DNA"/>
</dbReference>
<gene>
    <name evidence="3" type="primary">ispD</name>
    <name evidence="4" type="ORF">SAMN05660429_00411</name>
</gene>
<evidence type="ECO:0000313" key="5">
    <source>
        <dbReference type="Proteomes" id="UP000199308"/>
    </source>
</evidence>
<feature type="site" description="Transition state stabilizer" evidence="3">
    <location>
        <position position="21"/>
    </location>
</feature>
<dbReference type="UniPathway" id="UPA00056">
    <property type="reaction ID" value="UER00093"/>
</dbReference>
<keyword evidence="2 3" id="KW-0548">Nucleotidyltransferase</keyword>
<evidence type="ECO:0000313" key="4">
    <source>
        <dbReference type="EMBL" id="SES79730.1"/>
    </source>
</evidence>
<dbReference type="InterPro" id="IPR001228">
    <property type="entry name" value="IspD"/>
</dbReference>
<dbReference type="STRING" id="349064.SAMN05660429_00411"/>
<organism evidence="4 5">
    <name type="scientific">Thalassotalea agarivorans</name>
    <name type="common">Thalassomonas agarivorans</name>
    <dbReference type="NCBI Taxonomy" id="349064"/>
    <lineage>
        <taxon>Bacteria</taxon>
        <taxon>Pseudomonadati</taxon>
        <taxon>Pseudomonadota</taxon>
        <taxon>Gammaproteobacteria</taxon>
        <taxon>Alteromonadales</taxon>
        <taxon>Colwelliaceae</taxon>
        <taxon>Thalassotalea</taxon>
    </lineage>
</organism>
<dbReference type="Proteomes" id="UP000199308">
    <property type="component" value="Unassembled WGS sequence"/>
</dbReference>
<evidence type="ECO:0000256" key="2">
    <source>
        <dbReference type="ARBA" id="ARBA00022695"/>
    </source>
</evidence>
<reference evidence="4 5" key="1">
    <citation type="submission" date="2016-10" db="EMBL/GenBank/DDBJ databases">
        <authorList>
            <person name="de Groot N.N."/>
        </authorList>
    </citation>
    <scope>NUCLEOTIDE SEQUENCE [LARGE SCALE GENOMIC DNA]</scope>
    <source>
        <strain evidence="4 5">DSM 19706</strain>
    </source>
</reference>
<comment type="function">
    <text evidence="3">Catalyzes the formation of 4-diphosphocytidyl-2-C-methyl-D-erythritol from CTP and 2-C-methyl-D-erythritol 4-phosphate (MEP).</text>
</comment>
<dbReference type="GO" id="GO:0019288">
    <property type="term" value="P:isopentenyl diphosphate biosynthetic process, methylerythritol 4-phosphate pathway"/>
    <property type="evidence" value="ECO:0007669"/>
    <property type="project" value="UniProtKB-UniRule"/>
</dbReference>
<dbReference type="OrthoDB" id="9806837at2"/>
<evidence type="ECO:0000256" key="3">
    <source>
        <dbReference type="HAMAP-Rule" id="MF_00108"/>
    </source>
</evidence>
<dbReference type="SUPFAM" id="SSF53448">
    <property type="entry name" value="Nucleotide-diphospho-sugar transferases"/>
    <property type="match status" value="1"/>
</dbReference>
<dbReference type="PANTHER" id="PTHR32125">
    <property type="entry name" value="2-C-METHYL-D-ERYTHRITOL 4-PHOSPHATE CYTIDYLYLTRANSFERASE, CHLOROPLASTIC"/>
    <property type="match status" value="1"/>
</dbReference>
<dbReference type="PANTHER" id="PTHR32125:SF4">
    <property type="entry name" value="2-C-METHYL-D-ERYTHRITOL 4-PHOSPHATE CYTIDYLYLTRANSFERASE, CHLOROPLASTIC"/>
    <property type="match status" value="1"/>
</dbReference>
<dbReference type="CDD" id="cd02516">
    <property type="entry name" value="CDP-ME_synthetase"/>
    <property type="match status" value="1"/>
</dbReference>
<accession>A0A1H9ZDS2</accession>
<proteinExistence type="inferred from homology"/>
<comment type="pathway">
    <text evidence="3">Isoprenoid biosynthesis; isopentenyl diphosphate biosynthesis via DXP pathway; isopentenyl diphosphate from 1-deoxy-D-xylulose 5-phosphate: step 2/6.</text>
</comment>
<name>A0A1H9ZDS2_THASX</name>
<sequence length="234" mass="25320">MSTSAKHSIAAIVPAAGVGKRMQSDTPKQYLTIGGKCVIEHTLEKLLQVAAIEKIVVVLSKHDDVFETLAIAKHPRISTEIGGAERVDSVYAGLTSLNDEYQWALVHDAARPCVEPGDIKALIATCTESTEGGLLAYPAKDTIKRANADGNVETTVSRELIWHALTPQMYKVHDLVKAIDFSLAQQFTITDESSAIEAVNKPSHLVVGSSLNIKITSPEDLHLAEMILQQQVNT</sequence>
<dbReference type="Pfam" id="PF01128">
    <property type="entry name" value="IspD"/>
    <property type="match status" value="1"/>
</dbReference>
<protein>
    <recommendedName>
        <fullName evidence="3">2-C-methyl-D-erythritol 4-phosphate cytidylyltransferase</fullName>
        <ecNumber evidence="3">2.7.7.60</ecNumber>
    </recommendedName>
    <alternativeName>
        <fullName evidence="3">4-diphosphocytidyl-2C-methyl-D-erythritol synthase</fullName>
    </alternativeName>
    <alternativeName>
        <fullName evidence="3">MEP cytidylyltransferase</fullName>
        <shortName evidence="3">MCT</shortName>
    </alternativeName>
</protein>
<dbReference type="FunFam" id="3.90.550.10:FF:000003">
    <property type="entry name" value="2-C-methyl-D-erythritol 4-phosphate cytidylyltransferase"/>
    <property type="match status" value="1"/>
</dbReference>
<dbReference type="Gene3D" id="3.90.550.10">
    <property type="entry name" value="Spore Coat Polysaccharide Biosynthesis Protein SpsA, Chain A"/>
    <property type="match status" value="1"/>
</dbReference>
<dbReference type="InterPro" id="IPR034683">
    <property type="entry name" value="IspD/TarI"/>
</dbReference>
<dbReference type="RefSeq" id="WP_093327282.1">
    <property type="nucleotide sequence ID" value="NZ_AP027363.1"/>
</dbReference>
<comment type="similarity">
    <text evidence="3">Belongs to the IspD/TarI cytidylyltransferase family. IspD subfamily.</text>
</comment>
<dbReference type="HAMAP" id="MF_00108">
    <property type="entry name" value="IspD"/>
    <property type="match status" value="1"/>
</dbReference>
<feature type="site" description="Positions MEP for the nucleophilic attack" evidence="3">
    <location>
        <position position="158"/>
    </location>
</feature>
<feature type="site" description="Positions MEP for the nucleophilic attack" evidence="3">
    <location>
        <position position="214"/>
    </location>
</feature>
<dbReference type="GO" id="GO:0050518">
    <property type="term" value="F:2-C-methyl-D-erythritol 4-phosphate cytidylyltransferase activity"/>
    <property type="evidence" value="ECO:0007669"/>
    <property type="project" value="UniProtKB-UniRule"/>
</dbReference>
<keyword evidence="5" id="KW-1185">Reference proteome</keyword>
<evidence type="ECO:0000256" key="1">
    <source>
        <dbReference type="ARBA" id="ARBA00022679"/>
    </source>
</evidence>
<dbReference type="NCBIfam" id="TIGR00453">
    <property type="entry name" value="ispD"/>
    <property type="match status" value="1"/>
</dbReference>
<feature type="site" description="Transition state stabilizer" evidence="3">
    <location>
        <position position="28"/>
    </location>
</feature>
<keyword evidence="1 3" id="KW-0808">Transferase</keyword>